<dbReference type="STRING" id="1356854.N007_01460"/>
<dbReference type="RefSeq" id="WP_021297893.1">
    <property type="nucleotide sequence ID" value="NZ_AURB01000164.1"/>
</dbReference>
<accession>A0A9E6ZIR3</accession>
<gene>
    <name evidence="1" type="ORF">K1I37_04785</name>
</gene>
<proteinExistence type="predicted"/>
<evidence type="ECO:0000313" key="1">
    <source>
        <dbReference type="EMBL" id="UNO49828.1"/>
    </source>
</evidence>
<dbReference type="EMBL" id="CP080467">
    <property type="protein sequence ID" value="UNO49828.1"/>
    <property type="molecule type" value="Genomic_DNA"/>
</dbReference>
<keyword evidence="2" id="KW-1185">Reference proteome</keyword>
<accession>T0BRA8</accession>
<dbReference type="Proteomes" id="UP000829401">
    <property type="component" value="Chromosome"/>
</dbReference>
<dbReference type="AlphaFoldDB" id="T0BRA8"/>
<protein>
    <submittedName>
        <fullName evidence="1">Uncharacterized protein</fullName>
    </submittedName>
</protein>
<sequence>MAKMSEKAWVWCLIPAGVAASLTGAIVGKRVMEDRRYHHGSYGHGSYGHGGKHDDMNPKEAVIQDWKM</sequence>
<reference evidence="2" key="1">
    <citation type="journal article" date="2022" name="G3 (Bethesda)">
        <title>Unveiling the complete genome sequence of Alicyclobacillus acidoterrestris DSM 3922T, a taint-producing strain.</title>
        <authorList>
            <person name="Leonardo I.C."/>
            <person name="Barreto Crespo M.T."/>
            <person name="Gaspar F.B."/>
        </authorList>
    </citation>
    <scope>NUCLEOTIDE SEQUENCE [LARGE SCALE GENOMIC DNA]</scope>
    <source>
        <strain evidence="2">DSM 3922</strain>
    </source>
</reference>
<organism evidence="1 2">
    <name type="scientific">Alicyclobacillus acidoterrestris (strain ATCC 49025 / DSM 3922 / CIP 106132 / NCIMB 13137 / GD3B)</name>
    <dbReference type="NCBI Taxonomy" id="1356854"/>
    <lineage>
        <taxon>Bacteria</taxon>
        <taxon>Bacillati</taxon>
        <taxon>Bacillota</taxon>
        <taxon>Bacilli</taxon>
        <taxon>Bacillales</taxon>
        <taxon>Alicyclobacillaceae</taxon>
        <taxon>Alicyclobacillus</taxon>
    </lineage>
</organism>
<evidence type="ECO:0000313" key="2">
    <source>
        <dbReference type="Proteomes" id="UP000829401"/>
    </source>
</evidence>
<name>T0BRA8_ALIAG</name>
<dbReference type="KEGG" id="aaco:K1I37_04785"/>